<dbReference type="Pfam" id="PF05209">
    <property type="entry name" value="MinC_N"/>
    <property type="match status" value="1"/>
</dbReference>
<dbReference type="Gene3D" id="3.30.70.260">
    <property type="match status" value="1"/>
</dbReference>
<evidence type="ECO:0000256" key="4">
    <source>
        <dbReference type="ARBA" id="ARBA00023306"/>
    </source>
</evidence>
<evidence type="ECO:0000259" key="8">
    <source>
        <dbReference type="Pfam" id="PF05209"/>
    </source>
</evidence>
<evidence type="ECO:0000313" key="9">
    <source>
        <dbReference type="EMBL" id="AQS36453.1"/>
    </source>
</evidence>
<protein>
    <recommendedName>
        <fullName evidence="6">Probable septum site-determining protein MinC</fullName>
    </recommendedName>
</protein>
<dbReference type="GO" id="GO:0000917">
    <property type="term" value="P:division septum assembly"/>
    <property type="evidence" value="ECO:0007669"/>
    <property type="project" value="UniProtKB-KW"/>
</dbReference>
<keyword evidence="4 6" id="KW-0131">Cell cycle</keyword>
<feature type="domain" description="Septum formation inhibitor MinC C-terminal" evidence="7">
    <location>
        <begin position="138"/>
        <end position="239"/>
    </location>
</feature>
<evidence type="ECO:0000256" key="3">
    <source>
        <dbReference type="ARBA" id="ARBA00023210"/>
    </source>
</evidence>
<dbReference type="Proteomes" id="UP000189545">
    <property type="component" value="Chromosome"/>
</dbReference>
<evidence type="ECO:0000256" key="5">
    <source>
        <dbReference type="ARBA" id="ARBA00025606"/>
    </source>
</evidence>
<dbReference type="PANTHER" id="PTHR34108:SF1">
    <property type="entry name" value="SEPTUM SITE-DETERMINING PROTEIN MINC"/>
    <property type="match status" value="1"/>
</dbReference>
<dbReference type="InterPro" id="IPR007874">
    <property type="entry name" value="MinC_N"/>
</dbReference>
<dbReference type="EMBL" id="CP014782">
    <property type="protein sequence ID" value="AQS36453.1"/>
    <property type="molecule type" value="Genomic_DNA"/>
</dbReference>
<dbReference type="InterPro" id="IPR005526">
    <property type="entry name" value="Septum_form_inhib_MinC_C"/>
</dbReference>
<dbReference type="PANTHER" id="PTHR34108">
    <property type="entry name" value="SEPTUM SITE-DETERMINING PROTEIN MINC"/>
    <property type="match status" value="1"/>
</dbReference>
<organism evidence="9 10">
    <name type="scientific">Shewanella psychrophila</name>
    <dbReference type="NCBI Taxonomy" id="225848"/>
    <lineage>
        <taxon>Bacteria</taxon>
        <taxon>Pseudomonadati</taxon>
        <taxon>Pseudomonadota</taxon>
        <taxon>Gammaproteobacteria</taxon>
        <taxon>Alteromonadales</taxon>
        <taxon>Shewanellaceae</taxon>
        <taxon>Shewanella</taxon>
    </lineage>
</organism>
<name>A0A1S6HLR3_9GAMM</name>
<comment type="subunit">
    <text evidence="6">Interacts with MinD and FtsZ.</text>
</comment>
<dbReference type="InterPro" id="IPR013033">
    <property type="entry name" value="MinC"/>
</dbReference>
<comment type="similarity">
    <text evidence="1 6">Belongs to the MinC family.</text>
</comment>
<dbReference type="STRING" id="225848.Sps_01285"/>
<feature type="domain" description="Septum formation inhibitor MinC N-terminal" evidence="8">
    <location>
        <begin position="28"/>
        <end position="97"/>
    </location>
</feature>
<dbReference type="InterPro" id="IPR016098">
    <property type="entry name" value="CAP/MinC_C"/>
</dbReference>
<gene>
    <name evidence="6" type="primary">minC</name>
    <name evidence="9" type="ORF">Sps_01285</name>
</gene>
<dbReference type="AlphaFoldDB" id="A0A1S6HLR3"/>
<dbReference type="NCBIfam" id="TIGR01222">
    <property type="entry name" value="minC"/>
    <property type="match status" value="1"/>
</dbReference>
<evidence type="ECO:0000256" key="6">
    <source>
        <dbReference type="HAMAP-Rule" id="MF_00267"/>
    </source>
</evidence>
<dbReference type="HAMAP" id="MF_00267">
    <property type="entry name" value="MinC"/>
    <property type="match status" value="1"/>
</dbReference>
<accession>A0A1S6HLR3</accession>
<dbReference type="Pfam" id="PF03775">
    <property type="entry name" value="MinC_C"/>
    <property type="match status" value="1"/>
</dbReference>
<dbReference type="InterPro" id="IPR036145">
    <property type="entry name" value="MinC_C_sf"/>
</dbReference>
<dbReference type="GO" id="GO:1901891">
    <property type="term" value="P:regulation of cell septum assembly"/>
    <property type="evidence" value="ECO:0007669"/>
    <property type="project" value="InterPro"/>
</dbReference>
<evidence type="ECO:0000259" key="7">
    <source>
        <dbReference type="Pfam" id="PF03775"/>
    </source>
</evidence>
<evidence type="ECO:0000313" key="10">
    <source>
        <dbReference type="Proteomes" id="UP000189545"/>
    </source>
</evidence>
<reference evidence="9 10" key="1">
    <citation type="submission" date="2016-03" db="EMBL/GenBank/DDBJ databases">
        <title>Complete genome sequence of Shewanella psychrophila WP2, a deep sea bacterium isolated from west Pacific sediment.</title>
        <authorList>
            <person name="Xu G."/>
            <person name="Jian H."/>
        </authorList>
    </citation>
    <scope>NUCLEOTIDE SEQUENCE [LARGE SCALE GENOMIC DNA]</scope>
    <source>
        <strain evidence="9 10">WP2</strain>
    </source>
</reference>
<dbReference type="Gene3D" id="2.160.20.70">
    <property type="match status" value="1"/>
</dbReference>
<keyword evidence="2 6" id="KW-0132">Cell division</keyword>
<proteinExistence type="inferred from homology"/>
<comment type="function">
    <text evidence="5 6">Cell division inhibitor that blocks the formation of polar Z ring septums. Rapidly oscillates between the poles of the cell to destabilize FtsZ filaments that have formed before they mature into polar Z rings. Prevents FtsZ polymerization.</text>
</comment>
<dbReference type="GO" id="GO:0000902">
    <property type="term" value="P:cell morphogenesis"/>
    <property type="evidence" value="ECO:0007669"/>
    <property type="project" value="InterPro"/>
</dbReference>
<evidence type="ECO:0000256" key="1">
    <source>
        <dbReference type="ARBA" id="ARBA00006291"/>
    </source>
</evidence>
<evidence type="ECO:0000256" key="2">
    <source>
        <dbReference type="ARBA" id="ARBA00022618"/>
    </source>
</evidence>
<dbReference type="KEGG" id="spsw:Sps_01285"/>
<dbReference type="SUPFAM" id="SSF63848">
    <property type="entry name" value="Cell-division inhibitor MinC, C-terminal domain"/>
    <property type="match status" value="1"/>
</dbReference>
<keyword evidence="10" id="KW-1185">Reference proteome</keyword>
<sequence>MEGQEYNAYQRHCWLFIKSNIGMQKPSLELKGSSFTLSVLHINHFDLEQVTAELDSKLAIAPQFFIGAPLVVNLSSITDPDYNLAALKDLLISRQLVIVGITDAILDVAAQAKDLGLALIKSGKQAKAQPQLPKTTKIVKQNVRSGQQIYAKNSDLIVVGTVGNGAELIADGSIHVYGPLRGKAMAGAAGDKHAVIIAKSIDAELVSIAGQYWLAENIQANSTTKSGCIRLEGESLTIEALPL</sequence>
<keyword evidence="3 6" id="KW-0717">Septation</keyword>
<dbReference type="GO" id="GO:0051302">
    <property type="term" value="P:regulation of cell division"/>
    <property type="evidence" value="ECO:0007669"/>
    <property type="project" value="InterPro"/>
</dbReference>